<dbReference type="Proteomes" id="UP000708298">
    <property type="component" value="Unassembled WGS sequence"/>
</dbReference>
<evidence type="ECO:0000313" key="3">
    <source>
        <dbReference type="Proteomes" id="UP000708298"/>
    </source>
</evidence>
<dbReference type="InterPro" id="IPR002625">
    <property type="entry name" value="Smr_dom"/>
</dbReference>
<dbReference type="PROSITE" id="PS50828">
    <property type="entry name" value="SMR"/>
    <property type="match status" value="1"/>
</dbReference>
<accession>A0A963YR03</accession>
<organism evidence="2 3">
    <name type="scientific">Acidisoma silvae</name>
    <dbReference type="NCBI Taxonomy" id="2802396"/>
    <lineage>
        <taxon>Bacteria</taxon>
        <taxon>Pseudomonadati</taxon>
        <taxon>Pseudomonadota</taxon>
        <taxon>Alphaproteobacteria</taxon>
        <taxon>Acetobacterales</taxon>
        <taxon>Acidocellaceae</taxon>
        <taxon>Acidisoma</taxon>
    </lineage>
</organism>
<dbReference type="EMBL" id="JAESVB010000003">
    <property type="protein sequence ID" value="MCB8875518.1"/>
    <property type="molecule type" value="Genomic_DNA"/>
</dbReference>
<dbReference type="Gene3D" id="3.30.1370.110">
    <property type="match status" value="1"/>
</dbReference>
<comment type="caution">
    <text evidence="2">The sequence shown here is derived from an EMBL/GenBank/DDBJ whole genome shotgun (WGS) entry which is preliminary data.</text>
</comment>
<dbReference type="PANTHER" id="PTHR35562">
    <property type="entry name" value="DNA ENDONUCLEASE SMRA-RELATED"/>
    <property type="match status" value="1"/>
</dbReference>
<protein>
    <submittedName>
        <fullName evidence="2">Smr/MutS family protein</fullName>
    </submittedName>
</protein>
<dbReference type="PANTHER" id="PTHR35562:SF2">
    <property type="entry name" value="DNA ENDONUCLEASE SMRA-RELATED"/>
    <property type="match status" value="1"/>
</dbReference>
<keyword evidence="3" id="KW-1185">Reference proteome</keyword>
<dbReference type="InterPro" id="IPR036063">
    <property type="entry name" value="Smr_dom_sf"/>
</dbReference>
<name>A0A963YR03_9PROT</name>
<gene>
    <name evidence="2" type="ORF">ASILVAE211_10025</name>
</gene>
<dbReference type="SUPFAM" id="SSF160443">
    <property type="entry name" value="SMR domain-like"/>
    <property type="match status" value="1"/>
</dbReference>
<evidence type="ECO:0000259" key="1">
    <source>
        <dbReference type="PROSITE" id="PS50828"/>
    </source>
</evidence>
<dbReference type="AlphaFoldDB" id="A0A963YR03"/>
<reference evidence="2" key="1">
    <citation type="journal article" date="2021" name="Microorganisms">
        <title>Acidisoma silvae sp. nov. and Acidisomacellulosilytica sp. nov., Two Acidophilic Bacteria Isolated from Decaying Wood, Hydrolyzing Cellulose and Producing Poly-3-hydroxybutyrate.</title>
        <authorList>
            <person name="Mieszkin S."/>
            <person name="Pouder E."/>
            <person name="Uroz S."/>
            <person name="Simon-Colin C."/>
            <person name="Alain K."/>
        </authorList>
    </citation>
    <scope>NUCLEOTIDE SEQUENCE</scope>
    <source>
        <strain evidence="2">HW T2.11</strain>
    </source>
</reference>
<feature type="domain" description="Smr" evidence="1">
    <location>
        <begin position="104"/>
        <end position="183"/>
    </location>
</feature>
<dbReference type="RefSeq" id="WP_227321161.1">
    <property type="nucleotide sequence ID" value="NZ_JAESVB010000003.1"/>
</dbReference>
<evidence type="ECO:0000313" key="2">
    <source>
        <dbReference type="EMBL" id="MCB8875518.1"/>
    </source>
</evidence>
<reference evidence="2" key="2">
    <citation type="submission" date="2021-01" db="EMBL/GenBank/DDBJ databases">
        <authorList>
            <person name="Mieszkin S."/>
            <person name="Pouder E."/>
            <person name="Alain K."/>
        </authorList>
    </citation>
    <scope>NUCLEOTIDE SEQUENCE</scope>
    <source>
        <strain evidence="2">HW T2.11</strain>
    </source>
</reference>
<proteinExistence type="predicted"/>
<sequence length="186" mass="20288">MSRRRLSDKERSEWLNFAQAIGTKPLRPAQARAMEEARAAVAKPPDAPAPSVPTPSASAIIKTAGRPAATWKIPEIEVGKLAGGLDGASWTRLRRGQMRPERVLDLHGRTVQLAFAAFERFVLSARADGLRCVEIVTGRGAGEGGVLRRELPHWLNLPHIRNSILAAAHPHRANTGAVVLLLRRTR</sequence>
<dbReference type="Pfam" id="PF01713">
    <property type="entry name" value="Smr"/>
    <property type="match status" value="1"/>
</dbReference>